<sequence length="214" mass="24014">MKNSSHNGFAIAIAWPETLCKQAGAWYDGMMSFLKISQNNYYKVGHAAIVLIPQNGEECHYFDFGRYHSPFGHGRVRDAETDHDLAIKTTPKTEGSSLINFEEILTELLNNPACHGTGKIYASYCSVNFDKAYQKAKQMQELSPFKYGPFLPKGTNCSRFVRTVVLAGKPNINYGIKLRTPYSFSPTPKTNVDALTNKLTLFPSEEMINNSVRL</sequence>
<dbReference type="Proteomes" id="UP000321721">
    <property type="component" value="Unassembled WGS sequence"/>
</dbReference>
<keyword evidence="3" id="KW-1185">Reference proteome</keyword>
<proteinExistence type="predicted"/>
<dbReference type="Pfam" id="PF25218">
    <property type="entry name" value="TseH"/>
    <property type="match status" value="1"/>
</dbReference>
<dbReference type="OrthoDB" id="695573at2"/>
<evidence type="ECO:0000259" key="1">
    <source>
        <dbReference type="Pfam" id="PF25218"/>
    </source>
</evidence>
<comment type="caution">
    <text evidence="2">The sequence shown here is derived from an EMBL/GenBank/DDBJ whole genome shotgun (WGS) entry which is preliminary data.</text>
</comment>
<feature type="domain" description="Type VI secretion system effector TseH-like" evidence="1">
    <location>
        <begin position="10"/>
        <end position="169"/>
    </location>
</feature>
<dbReference type="RefSeq" id="WP_147101188.1">
    <property type="nucleotide sequence ID" value="NZ_VOOS01000004.1"/>
</dbReference>
<evidence type="ECO:0000313" key="3">
    <source>
        <dbReference type="Proteomes" id="UP000321721"/>
    </source>
</evidence>
<name>A0A5C6RSB8_9FLAO</name>
<evidence type="ECO:0000313" key="2">
    <source>
        <dbReference type="EMBL" id="TXB64845.1"/>
    </source>
</evidence>
<dbReference type="AlphaFoldDB" id="A0A5C6RSB8"/>
<gene>
    <name evidence="2" type="ORF">FRY74_10365</name>
</gene>
<organism evidence="2 3">
    <name type="scientific">Vicingus serpentipes</name>
    <dbReference type="NCBI Taxonomy" id="1926625"/>
    <lineage>
        <taxon>Bacteria</taxon>
        <taxon>Pseudomonadati</taxon>
        <taxon>Bacteroidota</taxon>
        <taxon>Flavobacteriia</taxon>
        <taxon>Flavobacteriales</taxon>
        <taxon>Vicingaceae</taxon>
        <taxon>Vicingus</taxon>
    </lineage>
</organism>
<accession>A0A5C6RSB8</accession>
<reference evidence="2 3" key="1">
    <citation type="submission" date="2019-08" db="EMBL/GenBank/DDBJ databases">
        <title>Genome of Vicingus serpentipes NCIMB 15042.</title>
        <authorList>
            <person name="Bowman J.P."/>
        </authorList>
    </citation>
    <scope>NUCLEOTIDE SEQUENCE [LARGE SCALE GENOMIC DNA]</scope>
    <source>
        <strain evidence="2 3">NCIMB 15042</strain>
    </source>
</reference>
<dbReference type="EMBL" id="VOOS01000004">
    <property type="protein sequence ID" value="TXB64845.1"/>
    <property type="molecule type" value="Genomic_DNA"/>
</dbReference>
<dbReference type="InterPro" id="IPR057382">
    <property type="entry name" value="TseH"/>
</dbReference>
<protein>
    <recommendedName>
        <fullName evidence="1">Type VI secretion system effector TseH-like domain-containing protein</fullName>
    </recommendedName>
</protein>